<organism evidence="7 8">
    <name type="scientific">Roseateles toxinivorans</name>
    <dbReference type="NCBI Taxonomy" id="270368"/>
    <lineage>
        <taxon>Bacteria</taxon>
        <taxon>Pseudomonadati</taxon>
        <taxon>Pseudomonadota</taxon>
        <taxon>Betaproteobacteria</taxon>
        <taxon>Burkholderiales</taxon>
        <taxon>Sphaerotilaceae</taxon>
        <taxon>Roseateles</taxon>
    </lineage>
</organism>
<dbReference type="PROSITE" id="PS00455">
    <property type="entry name" value="AMP_BINDING"/>
    <property type="match status" value="1"/>
</dbReference>
<dbReference type="InterPro" id="IPR042099">
    <property type="entry name" value="ANL_N_sf"/>
</dbReference>
<evidence type="ECO:0000256" key="4">
    <source>
        <dbReference type="ARBA" id="ARBA00022840"/>
    </source>
</evidence>
<sequence length="682" mass="74552">MTLPIPHITRYQDWLARTRGLHFDGYDALWQWSVTELDAFWLSIWDYFELQSATPFERALCEERMPGARWFEGASLNYAAQVLRHADAAHAAGHPAIVWANEAMLAQGPSCALGELSWPELRRQVGTLAASLRRLGVQRGDRVVAFLPNIPQTAVAFLAVASLGAIWSVCSPDMGPVAVLDRFSQIEPKALITVDGYVYGGQGFDRMPLLRQLLAALPSVRDVVLLPCLDAQAEAQLLAGPARAAHAFADLVAPGLPQLAPEPMPFDHPLWIVYSSGTTGLPKPIVHGHGGVVLEALKMGRLHNNVGASAQDGDRFHWYSSTGWIMWNCQIAGLLSGTTICLFDGNPGGTREHPDWSTLWRFAAQAGVTFFGAGAAFYANCLKAGVRPQQGTDLSRLRAVGSTGSPLADECYDWIWSSLPQVEGRPIWISCISGGTDFAGAFLAGVPTLPVHRGQMQCRCLGASVQAFGEPDAQGRGQVLINEVGELVCTRPMPSMPLMFWNDPGNARYLESYFDMYRGAQGEGIWRHGDWLKITPEGGAIIYGRSDATINRHGIRMGTAELYRAVEALPEVLDSLVVDLEYLGRDSYMPLFVVLREGLVLDETLTRRLREAIRQALSARHVPNEIFQVAAIPRTLSGKKMELPVKKLLQGASADAVLKRDAMANAECVDWFVAFAAQRAGL</sequence>
<name>A0A4R6QRV0_9BURK</name>
<dbReference type="SUPFAM" id="SSF56801">
    <property type="entry name" value="Acetyl-CoA synthetase-like"/>
    <property type="match status" value="1"/>
</dbReference>
<evidence type="ECO:0000256" key="3">
    <source>
        <dbReference type="ARBA" id="ARBA00022741"/>
    </source>
</evidence>
<dbReference type="OrthoDB" id="9766486at2"/>
<feature type="domain" description="Acetyl-coenzyme A synthetase N-terminal" evidence="6">
    <location>
        <begin position="26"/>
        <end position="80"/>
    </location>
</feature>
<dbReference type="GO" id="GO:0006629">
    <property type="term" value="P:lipid metabolic process"/>
    <property type="evidence" value="ECO:0007669"/>
    <property type="project" value="InterPro"/>
</dbReference>
<protein>
    <submittedName>
        <fullName evidence="7">Acetoacetyl-CoA synthetase</fullName>
    </submittedName>
</protein>
<feature type="domain" description="AMP-dependent synthetase/ligase" evidence="5">
    <location>
        <begin position="95"/>
        <end position="421"/>
    </location>
</feature>
<dbReference type="Gene3D" id="3.40.50.12780">
    <property type="entry name" value="N-terminal domain of ligase-like"/>
    <property type="match status" value="1"/>
</dbReference>
<accession>A0A4R6QRV0</accession>
<keyword evidence="8" id="KW-1185">Reference proteome</keyword>
<dbReference type="InterPro" id="IPR045851">
    <property type="entry name" value="AMP-bd_C_sf"/>
</dbReference>
<dbReference type="PANTHER" id="PTHR42921">
    <property type="entry name" value="ACETOACETYL-COA SYNTHETASE"/>
    <property type="match status" value="1"/>
</dbReference>
<evidence type="ECO:0000259" key="5">
    <source>
        <dbReference type="Pfam" id="PF00501"/>
    </source>
</evidence>
<dbReference type="EMBL" id="SNXS01000002">
    <property type="protein sequence ID" value="TDP72965.1"/>
    <property type="molecule type" value="Genomic_DNA"/>
</dbReference>
<dbReference type="InterPro" id="IPR032387">
    <property type="entry name" value="ACAS_N"/>
</dbReference>
<dbReference type="Pfam" id="PF00501">
    <property type="entry name" value="AMP-binding"/>
    <property type="match status" value="1"/>
</dbReference>
<evidence type="ECO:0000256" key="1">
    <source>
        <dbReference type="ARBA" id="ARBA00006432"/>
    </source>
</evidence>
<dbReference type="AlphaFoldDB" id="A0A4R6QRV0"/>
<dbReference type="GO" id="GO:0005524">
    <property type="term" value="F:ATP binding"/>
    <property type="evidence" value="ECO:0007669"/>
    <property type="project" value="UniProtKB-KW"/>
</dbReference>
<evidence type="ECO:0000259" key="6">
    <source>
        <dbReference type="Pfam" id="PF16177"/>
    </source>
</evidence>
<dbReference type="PANTHER" id="PTHR42921:SF1">
    <property type="entry name" value="ACETOACETYL-COA SYNTHETASE"/>
    <property type="match status" value="1"/>
</dbReference>
<reference evidence="7 8" key="1">
    <citation type="submission" date="2019-03" db="EMBL/GenBank/DDBJ databases">
        <title>Genomic Encyclopedia of Type Strains, Phase IV (KMG-IV): sequencing the most valuable type-strain genomes for metagenomic binning, comparative biology and taxonomic classification.</title>
        <authorList>
            <person name="Goeker M."/>
        </authorList>
    </citation>
    <scope>NUCLEOTIDE SEQUENCE [LARGE SCALE GENOMIC DNA]</scope>
    <source>
        <strain evidence="7 8">DSM 16998</strain>
    </source>
</reference>
<keyword evidence="3" id="KW-0547">Nucleotide-binding</keyword>
<gene>
    <name evidence="7" type="ORF">DES47_102711</name>
</gene>
<dbReference type="RefSeq" id="WP_133700386.1">
    <property type="nucleotide sequence ID" value="NZ_SNXS01000002.1"/>
</dbReference>
<comment type="similarity">
    <text evidence="1">Belongs to the ATP-dependent AMP-binding enzyme family.</text>
</comment>
<evidence type="ECO:0000313" key="8">
    <source>
        <dbReference type="Proteomes" id="UP000295361"/>
    </source>
</evidence>
<dbReference type="NCBIfam" id="NF002937">
    <property type="entry name" value="PRK03584.1"/>
    <property type="match status" value="1"/>
</dbReference>
<comment type="caution">
    <text evidence="7">The sequence shown here is derived from an EMBL/GenBank/DDBJ whole genome shotgun (WGS) entry which is preliminary data.</text>
</comment>
<evidence type="ECO:0000256" key="2">
    <source>
        <dbReference type="ARBA" id="ARBA00022598"/>
    </source>
</evidence>
<evidence type="ECO:0000313" key="7">
    <source>
        <dbReference type="EMBL" id="TDP72965.1"/>
    </source>
</evidence>
<dbReference type="GO" id="GO:0030729">
    <property type="term" value="F:acetoacetate-CoA ligase activity"/>
    <property type="evidence" value="ECO:0007669"/>
    <property type="project" value="InterPro"/>
</dbReference>
<dbReference type="InterPro" id="IPR020845">
    <property type="entry name" value="AMP-binding_CS"/>
</dbReference>
<keyword evidence="4" id="KW-0067">ATP-binding</keyword>
<proteinExistence type="inferred from homology"/>
<keyword evidence="2" id="KW-0436">Ligase</keyword>
<dbReference type="Gene3D" id="3.30.300.30">
    <property type="match status" value="1"/>
</dbReference>
<dbReference type="NCBIfam" id="TIGR01217">
    <property type="entry name" value="ac_ac_CoA_syn"/>
    <property type="match status" value="1"/>
</dbReference>
<dbReference type="InParanoid" id="A0A4R6QRV0"/>
<dbReference type="Pfam" id="PF16177">
    <property type="entry name" value="ACAS_N"/>
    <property type="match status" value="1"/>
</dbReference>
<dbReference type="Proteomes" id="UP000295361">
    <property type="component" value="Unassembled WGS sequence"/>
</dbReference>
<dbReference type="InterPro" id="IPR005914">
    <property type="entry name" value="Acac_CoA_synth"/>
</dbReference>
<dbReference type="InterPro" id="IPR000873">
    <property type="entry name" value="AMP-dep_synth/lig_dom"/>
</dbReference>